<dbReference type="eggNOG" id="ENOG502RN2N">
    <property type="taxonomic scope" value="Eukaryota"/>
</dbReference>
<dbReference type="RefSeq" id="XP_013960095.1">
    <property type="nucleotide sequence ID" value="XM_014104620.1"/>
</dbReference>
<keyword evidence="1" id="KW-0732">Signal</keyword>
<evidence type="ECO:0000256" key="1">
    <source>
        <dbReference type="SAM" id="SignalP"/>
    </source>
</evidence>
<name>G9MJX0_HYPVG</name>
<dbReference type="InParanoid" id="G9MJX0"/>
<evidence type="ECO:0000313" key="3">
    <source>
        <dbReference type="Proteomes" id="UP000007115"/>
    </source>
</evidence>
<proteinExistence type="predicted"/>
<gene>
    <name evidence="2" type="ORF">TRIVIDRAFT_110875</name>
</gene>
<dbReference type="HOGENOM" id="CLU_2146214_0_0_1"/>
<dbReference type="GeneID" id="25786756"/>
<organism evidence="2 3">
    <name type="scientific">Hypocrea virens (strain Gv29-8 / FGSC 10586)</name>
    <name type="common">Gliocladium virens</name>
    <name type="synonym">Trichoderma virens</name>
    <dbReference type="NCBI Taxonomy" id="413071"/>
    <lineage>
        <taxon>Eukaryota</taxon>
        <taxon>Fungi</taxon>
        <taxon>Dikarya</taxon>
        <taxon>Ascomycota</taxon>
        <taxon>Pezizomycotina</taxon>
        <taxon>Sordariomycetes</taxon>
        <taxon>Hypocreomycetidae</taxon>
        <taxon>Hypocreales</taxon>
        <taxon>Hypocreaceae</taxon>
        <taxon>Trichoderma</taxon>
    </lineage>
</organism>
<sequence>MKVTILLSALAGLASAAPSALAGAYYEQWWDEGCNGRALLGGSLTQGYCTIFEDFPGKSIKVTQTNPCPVGTSLQITISSTNDCNNDQPDWTFAATSECINVSIQPSAVHLNCV</sequence>
<feature type="chain" id="PRO_5003523446" evidence="1">
    <location>
        <begin position="17"/>
        <end position="114"/>
    </location>
</feature>
<comment type="caution">
    <text evidence="2">The sequence shown here is derived from an EMBL/GenBank/DDBJ whole genome shotgun (WGS) entry which is preliminary data.</text>
</comment>
<dbReference type="OrthoDB" id="4894650at2759"/>
<dbReference type="Proteomes" id="UP000007115">
    <property type="component" value="Unassembled WGS sequence"/>
</dbReference>
<dbReference type="EMBL" id="ABDF02000003">
    <property type="protein sequence ID" value="EHK25902.1"/>
    <property type="molecule type" value="Genomic_DNA"/>
</dbReference>
<protein>
    <submittedName>
        <fullName evidence="2">Uncharacterized protein</fullName>
    </submittedName>
</protein>
<dbReference type="VEuPathDB" id="FungiDB:TRIVIDRAFT_110875"/>
<reference evidence="2 3" key="1">
    <citation type="journal article" date="2011" name="Genome Biol.">
        <title>Comparative genome sequence analysis underscores mycoparasitism as the ancestral life style of Trichoderma.</title>
        <authorList>
            <person name="Kubicek C.P."/>
            <person name="Herrera-Estrella A."/>
            <person name="Seidl-Seiboth V."/>
            <person name="Martinez D.A."/>
            <person name="Druzhinina I.S."/>
            <person name="Thon M."/>
            <person name="Zeilinger S."/>
            <person name="Casas-Flores S."/>
            <person name="Horwitz B.A."/>
            <person name="Mukherjee P.K."/>
            <person name="Mukherjee M."/>
            <person name="Kredics L."/>
            <person name="Alcaraz L.D."/>
            <person name="Aerts A."/>
            <person name="Antal Z."/>
            <person name="Atanasova L."/>
            <person name="Cervantes-Badillo M.G."/>
            <person name="Challacombe J."/>
            <person name="Chertkov O."/>
            <person name="McCluskey K."/>
            <person name="Coulpier F."/>
            <person name="Deshpande N."/>
            <person name="von Doehren H."/>
            <person name="Ebbole D.J."/>
            <person name="Esquivel-Naranjo E.U."/>
            <person name="Fekete E."/>
            <person name="Flipphi M."/>
            <person name="Glaser F."/>
            <person name="Gomez-Rodriguez E.Y."/>
            <person name="Gruber S."/>
            <person name="Han C."/>
            <person name="Henrissat B."/>
            <person name="Hermosa R."/>
            <person name="Hernandez-Onate M."/>
            <person name="Karaffa L."/>
            <person name="Kosti I."/>
            <person name="Le Crom S."/>
            <person name="Lindquist E."/>
            <person name="Lucas S."/>
            <person name="Luebeck M."/>
            <person name="Luebeck P.S."/>
            <person name="Margeot A."/>
            <person name="Metz B."/>
            <person name="Misra M."/>
            <person name="Nevalainen H."/>
            <person name="Omann M."/>
            <person name="Packer N."/>
            <person name="Perrone G."/>
            <person name="Uresti-Rivera E.E."/>
            <person name="Salamov A."/>
            <person name="Schmoll M."/>
            <person name="Seiboth B."/>
            <person name="Shapiro H."/>
            <person name="Sukno S."/>
            <person name="Tamayo-Ramos J.A."/>
            <person name="Tisch D."/>
            <person name="Wiest A."/>
            <person name="Wilkinson H.H."/>
            <person name="Zhang M."/>
            <person name="Coutinho P.M."/>
            <person name="Kenerley C.M."/>
            <person name="Monte E."/>
            <person name="Baker S.E."/>
            <person name="Grigoriev I.V."/>
        </authorList>
    </citation>
    <scope>NUCLEOTIDE SEQUENCE [LARGE SCALE GENOMIC DNA]</scope>
    <source>
        <strain evidence="3">Gv29-8 / FGSC 10586</strain>
    </source>
</reference>
<accession>G9MJX0</accession>
<evidence type="ECO:0000313" key="2">
    <source>
        <dbReference type="EMBL" id="EHK25902.1"/>
    </source>
</evidence>
<dbReference type="AlphaFoldDB" id="G9MJX0"/>
<dbReference type="OMA" id="SAIHLNC"/>
<feature type="signal peptide" evidence="1">
    <location>
        <begin position="1"/>
        <end position="16"/>
    </location>
</feature>
<keyword evidence="3" id="KW-1185">Reference proteome</keyword>